<dbReference type="GO" id="GO:0019120">
    <property type="term" value="F:hydrolase activity, acting on acid halide bonds, in C-halide compounds"/>
    <property type="evidence" value="ECO:0007669"/>
    <property type="project" value="InterPro"/>
</dbReference>
<dbReference type="PANTHER" id="PTHR43316:SF3">
    <property type="entry name" value="HALOACID DEHALOGENASE, TYPE II (AFU_ORTHOLOGUE AFUA_2G07750)-RELATED"/>
    <property type="match status" value="1"/>
</dbReference>
<evidence type="ECO:0000313" key="3">
    <source>
        <dbReference type="EMBL" id="AUZ89022.1"/>
    </source>
</evidence>
<proteinExistence type="inferred from homology"/>
<dbReference type="PRINTS" id="PR00413">
    <property type="entry name" value="HADHALOGNASE"/>
</dbReference>
<dbReference type="InterPro" id="IPR006328">
    <property type="entry name" value="2-HAD"/>
</dbReference>
<evidence type="ECO:0000313" key="4">
    <source>
        <dbReference type="Proteomes" id="UP000239187"/>
    </source>
</evidence>
<evidence type="ECO:0000256" key="1">
    <source>
        <dbReference type="ARBA" id="ARBA00008106"/>
    </source>
</evidence>
<dbReference type="PANTHER" id="PTHR43316">
    <property type="entry name" value="HYDROLASE, HALOACID DELAHOGENASE-RELATED"/>
    <property type="match status" value="1"/>
</dbReference>
<dbReference type="SUPFAM" id="SSF56784">
    <property type="entry name" value="HAD-like"/>
    <property type="match status" value="1"/>
</dbReference>
<dbReference type="Proteomes" id="UP000239187">
    <property type="component" value="Chromosome"/>
</dbReference>
<organism evidence="3 4">
    <name type="scientific">Arthrobacter agilis</name>
    <dbReference type="NCBI Taxonomy" id="37921"/>
    <lineage>
        <taxon>Bacteria</taxon>
        <taxon>Bacillati</taxon>
        <taxon>Actinomycetota</taxon>
        <taxon>Actinomycetes</taxon>
        <taxon>Micrococcales</taxon>
        <taxon>Micrococcaceae</taxon>
        <taxon>Arthrobacter</taxon>
    </lineage>
</organism>
<dbReference type="NCBIfam" id="TIGR01428">
    <property type="entry name" value="HAD_type_II"/>
    <property type="match status" value="1"/>
</dbReference>
<protein>
    <submittedName>
        <fullName evidence="3">Haloacid dehalogenase type II</fullName>
    </submittedName>
</protein>
<reference evidence="3 4" key="1">
    <citation type="submission" date="2017-11" db="EMBL/GenBank/DDBJ databases">
        <title>Draft genome of Arthrobacter agilis strain UMCV2, a plant growth-promoting rhizobacterium and biocontrol capacity of phytopathogenic fungi.</title>
        <authorList>
            <person name="Martinez-Camara R."/>
            <person name="Santoyo G."/>
            <person name="Moreno-Hagelsieb G."/>
            <person name="Valencia-Cantero E."/>
        </authorList>
    </citation>
    <scope>NUCLEOTIDE SEQUENCE [LARGE SCALE GENOMIC DNA]</scope>
    <source>
        <strain evidence="3 4">UMCV2</strain>
    </source>
</reference>
<comment type="similarity">
    <text evidence="1">Belongs to the HAD-like hydrolase superfamily. S-2-haloalkanoic acid dehalogenase family.</text>
</comment>
<dbReference type="Gene3D" id="3.40.50.1000">
    <property type="entry name" value="HAD superfamily/HAD-like"/>
    <property type="match status" value="1"/>
</dbReference>
<keyword evidence="2" id="KW-0378">Hydrolase</keyword>
<dbReference type="RefSeq" id="WP_208740143.1">
    <property type="nucleotide sequence ID" value="NZ_CP024915.1"/>
</dbReference>
<sequence length="222" mass="23005">MALPLVLFDVNGTLSDMGRMSQHFEEVGAPPQLAALWFASVLRDGFALTAVGRNPAFGDVAEGALRVVLADQVLNRDLDDAVTHVMTALQELPVHPDVADGIRALALEGFGVAVLTNGAAATAAGLLERAGVGGQIAAVLSVADAARWKPARESYAHALETLGKAAGDVVLVAVHPWDIDGAARAGLKTVWLNRDGGPYPTVMTPPDHEVASVGELPGVLRA</sequence>
<dbReference type="InterPro" id="IPR051540">
    <property type="entry name" value="S-2-haloacid_dehalogenase"/>
</dbReference>
<dbReference type="AlphaFoldDB" id="A0A2L0UIF3"/>
<accession>A0A2L0UIF3</accession>
<dbReference type="EMBL" id="CP024915">
    <property type="protein sequence ID" value="AUZ89022.1"/>
    <property type="molecule type" value="Genomic_DNA"/>
</dbReference>
<dbReference type="InterPro" id="IPR036412">
    <property type="entry name" value="HAD-like_sf"/>
</dbReference>
<dbReference type="Gene3D" id="1.10.150.240">
    <property type="entry name" value="Putative phosphatase, domain 2"/>
    <property type="match status" value="1"/>
</dbReference>
<dbReference type="NCBIfam" id="TIGR01493">
    <property type="entry name" value="HAD-SF-IA-v2"/>
    <property type="match status" value="1"/>
</dbReference>
<evidence type="ECO:0000256" key="2">
    <source>
        <dbReference type="ARBA" id="ARBA00022801"/>
    </source>
</evidence>
<dbReference type="InterPro" id="IPR023214">
    <property type="entry name" value="HAD_sf"/>
</dbReference>
<dbReference type="InterPro" id="IPR006439">
    <property type="entry name" value="HAD-SF_hydro_IA"/>
</dbReference>
<name>A0A2L0UIF3_9MICC</name>
<dbReference type="SFLD" id="SFLDS00003">
    <property type="entry name" value="Haloacid_Dehalogenase"/>
    <property type="match status" value="1"/>
</dbReference>
<dbReference type="SFLD" id="SFLDG01129">
    <property type="entry name" value="C1.5:_HAD__Beta-PGM__Phosphata"/>
    <property type="match status" value="1"/>
</dbReference>
<dbReference type="Pfam" id="PF00702">
    <property type="entry name" value="Hydrolase"/>
    <property type="match status" value="1"/>
</dbReference>
<dbReference type="InterPro" id="IPR023198">
    <property type="entry name" value="PGP-like_dom2"/>
</dbReference>
<gene>
    <name evidence="3" type="ORF">CVO76_16260</name>
</gene>